<evidence type="ECO:0000313" key="1">
    <source>
        <dbReference type="EMBL" id="AOV18497.1"/>
    </source>
</evidence>
<protein>
    <recommendedName>
        <fullName evidence="3">WalW protein</fullName>
    </recommendedName>
</protein>
<dbReference type="AlphaFoldDB" id="A0A1D8KC34"/>
<organism evidence="1 2">
    <name type="scientific">Acidihalobacter aeolianus</name>
    <dbReference type="NCBI Taxonomy" id="2792603"/>
    <lineage>
        <taxon>Bacteria</taxon>
        <taxon>Pseudomonadati</taxon>
        <taxon>Pseudomonadota</taxon>
        <taxon>Gammaproteobacteria</taxon>
        <taxon>Chromatiales</taxon>
        <taxon>Ectothiorhodospiraceae</taxon>
        <taxon>Acidihalobacter</taxon>
    </lineage>
</organism>
<dbReference type="Gene3D" id="3.20.20.370">
    <property type="entry name" value="Glycoside hydrolase/deacetylase"/>
    <property type="match status" value="1"/>
</dbReference>
<dbReference type="Proteomes" id="UP000095342">
    <property type="component" value="Chromosome"/>
</dbReference>
<evidence type="ECO:0008006" key="3">
    <source>
        <dbReference type="Google" id="ProtNLM"/>
    </source>
</evidence>
<sequence>MLTLPKDYPPTLCVVVDTEEEFDWNSSFNPESRSITNILSQPFAQEVMDRYGIVPTYVVDYPVANTPESVEVLREIHSEGRCEIGAHLHPWVNPPYGEVINELHSYPGNLPKGIEEQKLTQLTNQIEKSFGSRPTIYKAGRYGVGESTYRILNKLGYQVDTSIVPHTDFSKIQGPDFTSFPDQPFIASHDIIELPHTVDFLGILARVGPTLYPILSSKISKTLNLGSIAAKVHGLERLRLSPEGHSLNDMKRQTRWALDQGHKYFMLSYHSSTLLPGATNYVHDEKDRIRFLSKLDAYFDYFLNRCNGSTLSITEIKNALIKVTK</sequence>
<dbReference type="GO" id="GO:0005975">
    <property type="term" value="P:carbohydrate metabolic process"/>
    <property type="evidence" value="ECO:0007669"/>
    <property type="project" value="InterPro"/>
</dbReference>
<accession>A0A1D8KC34</accession>
<dbReference type="EMBL" id="CP017448">
    <property type="protein sequence ID" value="AOV18497.1"/>
    <property type="molecule type" value="Genomic_DNA"/>
</dbReference>
<dbReference type="CDD" id="cd10935">
    <property type="entry name" value="CE4_WalW"/>
    <property type="match status" value="1"/>
</dbReference>
<proteinExistence type="predicted"/>
<name>A0A1D8KC34_9GAMM</name>
<keyword evidence="2" id="KW-1185">Reference proteome</keyword>
<evidence type="ECO:0000313" key="2">
    <source>
        <dbReference type="Proteomes" id="UP000095342"/>
    </source>
</evidence>
<dbReference type="InterPro" id="IPR011330">
    <property type="entry name" value="Glyco_hydro/deAcase_b/a-brl"/>
</dbReference>
<reference evidence="1 2" key="1">
    <citation type="submission" date="2016-09" db="EMBL/GenBank/DDBJ databases">
        <title>Acidihalobacter prosperus V6 (DSM14174).</title>
        <authorList>
            <person name="Khaleque H.N."/>
            <person name="Ramsay J.P."/>
            <person name="Murphy R.J.T."/>
            <person name="Kaksonen A.H."/>
            <person name="Boxall N.J."/>
            <person name="Watkin E.L.J."/>
        </authorList>
    </citation>
    <scope>NUCLEOTIDE SEQUENCE [LARGE SCALE GENOMIC DNA]</scope>
    <source>
        <strain evidence="1 2">V6</strain>
    </source>
</reference>
<dbReference type="KEGG" id="aaeo:BJI67_06940"/>
<gene>
    <name evidence="1" type="ORF">BJI67_06940</name>
</gene>
<dbReference type="SUPFAM" id="SSF88713">
    <property type="entry name" value="Glycoside hydrolase/deacetylase"/>
    <property type="match status" value="1"/>
</dbReference>